<keyword evidence="3" id="KW-1185">Reference proteome</keyword>
<organism evidence="2 3">
    <name type="scientific">Stentor coeruleus</name>
    <dbReference type="NCBI Taxonomy" id="5963"/>
    <lineage>
        <taxon>Eukaryota</taxon>
        <taxon>Sar</taxon>
        <taxon>Alveolata</taxon>
        <taxon>Ciliophora</taxon>
        <taxon>Postciliodesmatophora</taxon>
        <taxon>Heterotrichea</taxon>
        <taxon>Heterotrichida</taxon>
        <taxon>Stentoridae</taxon>
        <taxon>Stentor</taxon>
    </lineage>
</organism>
<reference evidence="2 3" key="1">
    <citation type="submission" date="2016-11" db="EMBL/GenBank/DDBJ databases">
        <title>The macronuclear genome of Stentor coeruleus: a giant cell with tiny introns.</title>
        <authorList>
            <person name="Slabodnick M."/>
            <person name="Ruby J.G."/>
            <person name="Reiff S.B."/>
            <person name="Swart E.C."/>
            <person name="Gosai S."/>
            <person name="Prabakaran S."/>
            <person name="Witkowska E."/>
            <person name="Larue G.E."/>
            <person name="Fisher S."/>
            <person name="Freeman R.M."/>
            <person name="Gunawardena J."/>
            <person name="Chu W."/>
            <person name="Stover N.A."/>
            <person name="Gregory B.D."/>
            <person name="Nowacki M."/>
            <person name="Derisi J."/>
            <person name="Roy S.W."/>
            <person name="Marshall W.F."/>
            <person name="Sood P."/>
        </authorList>
    </citation>
    <scope>NUCLEOTIDE SEQUENCE [LARGE SCALE GENOMIC DNA]</scope>
    <source>
        <strain evidence="2">WM001</strain>
    </source>
</reference>
<comment type="caution">
    <text evidence="2">The sequence shown here is derived from an EMBL/GenBank/DDBJ whole genome shotgun (WGS) entry which is preliminary data.</text>
</comment>
<feature type="region of interest" description="Disordered" evidence="1">
    <location>
        <begin position="52"/>
        <end position="169"/>
    </location>
</feature>
<feature type="compositionally biased region" description="Polar residues" evidence="1">
    <location>
        <begin position="110"/>
        <end position="130"/>
    </location>
</feature>
<gene>
    <name evidence="2" type="ORF">SteCoe_7397</name>
</gene>
<accession>A0A1R2CMP4</accession>
<evidence type="ECO:0000313" key="3">
    <source>
        <dbReference type="Proteomes" id="UP000187209"/>
    </source>
</evidence>
<feature type="compositionally biased region" description="Basic and acidic residues" evidence="1">
    <location>
        <begin position="61"/>
        <end position="75"/>
    </location>
</feature>
<feature type="compositionally biased region" description="Polar residues" evidence="1">
    <location>
        <begin position="156"/>
        <end position="169"/>
    </location>
</feature>
<protein>
    <submittedName>
        <fullName evidence="2">Uncharacterized protein</fullName>
    </submittedName>
</protein>
<feature type="compositionally biased region" description="Low complexity" evidence="1">
    <location>
        <begin position="92"/>
        <end position="101"/>
    </location>
</feature>
<evidence type="ECO:0000313" key="2">
    <source>
        <dbReference type="EMBL" id="OMJ90283.1"/>
    </source>
</evidence>
<dbReference type="Proteomes" id="UP000187209">
    <property type="component" value="Unassembled WGS sequence"/>
</dbReference>
<dbReference type="AlphaFoldDB" id="A0A1R2CMP4"/>
<sequence>MSLTYNDEHSLWVQRVKKELYHSKLNDEAYYTRASFSKYGESVWKPSCLASQQKSNLTPRSETENKHESRPESKKSQRSISNYVLPEVQRPSSSNSKASDSLKNRALIPTPQSSQSKRIKKTNSQSSYKAQTPCPDLPQPKPQTPSIENRPKTHSSKSSLSKAIQESGNDSNSLKIYIRELEEILKYEQMKRIRSEEMLRQVLYK</sequence>
<dbReference type="EMBL" id="MPUH01000106">
    <property type="protein sequence ID" value="OMJ90283.1"/>
    <property type="molecule type" value="Genomic_DNA"/>
</dbReference>
<evidence type="ECO:0000256" key="1">
    <source>
        <dbReference type="SAM" id="MobiDB-lite"/>
    </source>
</evidence>
<proteinExistence type="predicted"/>
<name>A0A1R2CMP4_9CILI</name>